<dbReference type="InParanoid" id="A0A3N4KUK0"/>
<dbReference type="PROSITE" id="PS51257">
    <property type="entry name" value="PROKAR_LIPOPROTEIN"/>
    <property type="match status" value="1"/>
</dbReference>
<dbReference type="EMBL" id="ML119119">
    <property type="protein sequence ID" value="RPB14180.1"/>
    <property type="molecule type" value="Genomic_DNA"/>
</dbReference>
<keyword evidence="1" id="KW-0812">Transmembrane</keyword>
<sequence>MLREQSWGSMASDSVHSILHSAIQFFAACVMLVILIDHFLRAQNCGTIPINRTAHNSLGISSVRLLCKGV</sequence>
<feature type="transmembrane region" description="Helical" evidence="1">
    <location>
        <begin position="17"/>
        <end position="36"/>
    </location>
</feature>
<proteinExistence type="predicted"/>
<accession>A0A3N4KUK0</accession>
<name>A0A3N4KUK0_9PEZI</name>
<evidence type="ECO:0000313" key="3">
    <source>
        <dbReference type="Proteomes" id="UP000277580"/>
    </source>
</evidence>
<evidence type="ECO:0000313" key="2">
    <source>
        <dbReference type="EMBL" id="RPB14180.1"/>
    </source>
</evidence>
<keyword evidence="1" id="KW-0472">Membrane</keyword>
<keyword evidence="3" id="KW-1185">Reference proteome</keyword>
<organism evidence="2 3">
    <name type="scientific">Morchella conica CCBAS932</name>
    <dbReference type="NCBI Taxonomy" id="1392247"/>
    <lineage>
        <taxon>Eukaryota</taxon>
        <taxon>Fungi</taxon>
        <taxon>Dikarya</taxon>
        <taxon>Ascomycota</taxon>
        <taxon>Pezizomycotina</taxon>
        <taxon>Pezizomycetes</taxon>
        <taxon>Pezizales</taxon>
        <taxon>Morchellaceae</taxon>
        <taxon>Morchella</taxon>
    </lineage>
</organism>
<gene>
    <name evidence="2" type="ORF">P167DRAFT_78247</name>
</gene>
<keyword evidence="1" id="KW-1133">Transmembrane helix</keyword>
<dbReference type="Proteomes" id="UP000277580">
    <property type="component" value="Unassembled WGS sequence"/>
</dbReference>
<evidence type="ECO:0000256" key="1">
    <source>
        <dbReference type="SAM" id="Phobius"/>
    </source>
</evidence>
<reference evidence="2 3" key="1">
    <citation type="journal article" date="2018" name="Nat. Ecol. Evol.">
        <title>Pezizomycetes genomes reveal the molecular basis of ectomycorrhizal truffle lifestyle.</title>
        <authorList>
            <person name="Murat C."/>
            <person name="Payen T."/>
            <person name="Noel B."/>
            <person name="Kuo A."/>
            <person name="Morin E."/>
            <person name="Chen J."/>
            <person name="Kohler A."/>
            <person name="Krizsan K."/>
            <person name="Balestrini R."/>
            <person name="Da Silva C."/>
            <person name="Montanini B."/>
            <person name="Hainaut M."/>
            <person name="Levati E."/>
            <person name="Barry K.W."/>
            <person name="Belfiori B."/>
            <person name="Cichocki N."/>
            <person name="Clum A."/>
            <person name="Dockter R.B."/>
            <person name="Fauchery L."/>
            <person name="Guy J."/>
            <person name="Iotti M."/>
            <person name="Le Tacon F."/>
            <person name="Lindquist E.A."/>
            <person name="Lipzen A."/>
            <person name="Malagnac F."/>
            <person name="Mello A."/>
            <person name="Molinier V."/>
            <person name="Miyauchi S."/>
            <person name="Poulain J."/>
            <person name="Riccioni C."/>
            <person name="Rubini A."/>
            <person name="Sitrit Y."/>
            <person name="Splivallo R."/>
            <person name="Traeger S."/>
            <person name="Wang M."/>
            <person name="Zifcakova L."/>
            <person name="Wipf D."/>
            <person name="Zambonelli A."/>
            <person name="Paolocci F."/>
            <person name="Nowrousian M."/>
            <person name="Ottonello S."/>
            <person name="Baldrian P."/>
            <person name="Spatafora J.W."/>
            <person name="Henrissat B."/>
            <person name="Nagy L.G."/>
            <person name="Aury J.M."/>
            <person name="Wincker P."/>
            <person name="Grigoriev I.V."/>
            <person name="Bonfante P."/>
            <person name="Martin F.M."/>
        </authorList>
    </citation>
    <scope>NUCLEOTIDE SEQUENCE [LARGE SCALE GENOMIC DNA]</scope>
    <source>
        <strain evidence="2 3">CCBAS932</strain>
    </source>
</reference>
<protein>
    <submittedName>
        <fullName evidence="2">Uncharacterized protein</fullName>
    </submittedName>
</protein>
<dbReference type="AlphaFoldDB" id="A0A3N4KUK0"/>